<dbReference type="GO" id="GO:0004553">
    <property type="term" value="F:hydrolase activity, hydrolyzing O-glycosyl compounds"/>
    <property type="evidence" value="ECO:0007669"/>
    <property type="project" value="InterPro"/>
</dbReference>
<evidence type="ECO:0000313" key="4">
    <source>
        <dbReference type="EMBL" id="OHT23315.1"/>
    </source>
</evidence>
<accession>A0A1S1HM35</accession>
<dbReference type="GO" id="GO:0030245">
    <property type="term" value="P:cellulose catabolic process"/>
    <property type="evidence" value="ECO:0007669"/>
    <property type="project" value="UniProtKB-KW"/>
</dbReference>
<dbReference type="Pfam" id="PF01341">
    <property type="entry name" value="Glyco_hydro_6"/>
    <property type="match status" value="1"/>
</dbReference>
<keyword evidence="3" id="KW-0624">Polysaccharide degradation</keyword>
<feature type="binding site" evidence="2">
    <location>
        <position position="281"/>
    </location>
    <ligand>
        <name>substrate</name>
    </ligand>
</feature>
<dbReference type="RefSeq" id="WP_070929285.1">
    <property type="nucleotide sequence ID" value="NZ_VAUE01000090.1"/>
</dbReference>
<evidence type="ECO:0000256" key="3">
    <source>
        <dbReference type="RuleBase" id="RU361186"/>
    </source>
</evidence>
<dbReference type="EC" id="3.2.1.-" evidence="3"/>
<feature type="binding site" evidence="2">
    <location>
        <position position="183"/>
    </location>
    <ligand>
        <name>substrate</name>
    </ligand>
</feature>
<feature type="binding site" evidence="2">
    <location>
        <position position="59"/>
    </location>
    <ligand>
        <name>substrate</name>
    </ligand>
</feature>
<feature type="active site" description="Proton acceptor" evidence="1">
    <location>
        <position position="287"/>
    </location>
</feature>
<evidence type="ECO:0000256" key="2">
    <source>
        <dbReference type="PIRSR" id="PIRSR001100-2"/>
    </source>
</evidence>
<name>A0A1S1HM35_PROST</name>
<keyword evidence="3 4" id="KW-0378">Hydrolase</keyword>
<protein>
    <recommendedName>
        <fullName evidence="3">Glucanase</fullName>
        <ecNumber evidence="3">3.2.1.-</ecNumber>
    </recommendedName>
</protein>
<comment type="caution">
    <text evidence="4">The sequence shown here is derived from an EMBL/GenBank/DDBJ whole genome shotgun (WGS) entry which is preliminary data.</text>
</comment>
<dbReference type="OrthoDB" id="9775889at2"/>
<dbReference type="Gene3D" id="3.20.20.40">
    <property type="entry name" value="1, 4-beta cellobiohydrolase"/>
    <property type="match status" value="1"/>
</dbReference>
<comment type="similarity">
    <text evidence="3">Belongs to the glycosyl hydrolase family 6.</text>
</comment>
<keyword evidence="5" id="KW-1185">Reference proteome</keyword>
<feature type="binding site" evidence="2">
    <location>
        <position position="256"/>
    </location>
    <ligand>
        <name>substrate</name>
    </ligand>
</feature>
<gene>
    <name evidence="4" type="ORF">A3Q29_07850</name>
</gene>
<dbReference type="InterPro" id="IPR036434">
    <property type="entry name" value="Beta_cellobiohydrolase_sf"/>
</dbReference>
<sequence length="317" mass="34760">MNNKILLFLISSCYMGDIMATNYFVDPQSSSALWVEKNKSDPRAEPINKNIASVPTAIWLSSIQESEFELTQKITNYIAQAEKQKTELMFVVYGLPNRDCSGQASADNSADKQRYKTWIDTLATNISDTKMTIILEPDALADISCLTEAQRSERINLINYAVSKFKTKSPNVHVYLDAGNMKWVTAKEMAQSLISAGIKDAYGFSLNISNYHATDPTLKYGNDINQYLTELANVQSNIMIDTSRNGNGASGLPNDWCNSTGRKIGDGPKDISATVKTAWIKPPGESDGDFSPSADCHGGPKAGVFSPELAMKLIEGK</sequence>
<dbReference type="InterPro" id="IPR016288">
    <property type="entry name" value="Beta_cellobiohydrolase"/>
</dbReference>
<organism evidence="4 5">
    <name type="scientific">Providencia stuartii</name>
    <dbReference type="NCBI Taxonomy" id="588"/>
    <lineage>
        <taxon>Bacteria</taxon>
        <taxon>Pseudomonadati</taxon>
        <taxon>Pseudomonadota</taxon>
        <taxon>Gammaproteobacteria</taxon>
        <taxon>Enterobacterales</taxon>
        <taxon>Morganellaceae</taxon>
        <taxon>Providencia</taxon>
    </lineage>
</organism>
<feature type="binding site" evidence="2">
    <location>
        <position position="285"/>
    </location>
    <ligand>
        <name>substrate</name>
    </ligand>
</feature>
<dbReference type="SUPFAM" id="SSF51989">
    <property type="entry name" value="Glycosyl hydrolases family 6, cellulases"/>
    <property type="match status" value="1"/>
</dbReference>
<reference evidence="4 5" key="1">
    <citation type="submission" date="2016-03" db="EMBL/GenBank/DDBJ databases">
        <title>Genome sequence of Providencia stuartii strain, isolated from the salivary glands of larval Lucilia sericata.</title>
        <authorList>
            <person name="Yuan Y."/>
            <person name="Zhang Y."/>
            <person name="Fu S."/>
            <person name="Crippen T.L."/>
            <person name="Visi D."/>
            <person name="Benbow M.E."/>
            <person name="Allen M."/>
            <person name="Tomberlin J.K."/>
            <person name="Sze S.-H."/>
            <person name="Tarone A.M."/>
        </authorList>
    </citation>
    <scope>NUCLEOTIDE SEQUENCE [LARGE SCALE GENOMIC DNA]</scope>
    <source>
        <strain evidence="4 5">Crippen</strain>
    </source>
</reference>
<keyword evidence="3" id="KW-0326">Glycosidase</keyword>
<evidence type="ECO:0000256" key="1">
    <source>
        <dbReference type="PIRSR" id="PIRSR001100-1"/>
    </source>
</evidence>
<keyword evidence="3" id="KW-0119">Carbohydrate metabolism</keyword>
<proteinExistence type="inferred from homology"/>
<dbReference type="PRINTS" id="PR00733">
    <property type="entry name" value="GLHYDRLASE6"/>
</dbReference>
<dbReference type="PIRSF" id="PIRSF001100">
    <property type="entry name" value="Beta_cellobiohydrolase"/>
    <property type="match status" value="1"/>
</dbReference>
<dbReference type="PANTHER" id="PTHR34876:SF4">
    <property type="entry name" value="1,4-BETA-D-GLUCAN CELLOBIOHYDROLASE C-RELATED"/>
    <property type="match status" value="1"/>
</dbReference>
<feature type="active site" description="Proton donor" evidence="1">
    <location>
        <position position="138"/>
    </location>
</feature>
<evidence type="ECO:0000313" key="5">
    <source>
        <dbReference type="Proteomes" id="UP000179588"/>
    </source>
</evidence>
<dbReference type="AlphaFoldDB" id="A0A1S1HM35"/>
<dbReference type="PANTHER" id="PTHR34876">
    <property type="match status" value="1"/>
</dbReference>
<keyword evidence="3" id="KW-0136">Cellulose degradation</keyword>
<feature type="binding site" evidence="2">
    <location>
        <position position="210"/>
    </location>
    <ligand>
        <name>substrate</name>
    </ligand>
</feature>
<dbReference type="EMBL" id="LVIE01000190">
    <property type="protein sequence ID" value="OHT23315.1"/>
    <property type="molecule type" value="Genomic_DNA"/>
</dbReference>
<dbReference type="Proteomes" id="UP000179588">
    <property type="component" value="Unassembled WGS sequence"/>
</dbReference>